<gene>
    <name evidence="2" type="ORF">UFOPK3381_00547</name>
</gene>
<evidence type="ECO:0000259" key="1">
    <source>
        <dbReference type="Pfam" id="PF07969"/>
    </source>
</evidence>
<evidence type="ECO:0000313" key="2">
    <source>
        <dbReference type="EMBL" id="CAB4866377.1"/>
    </source>
</evidence>
<dbReference type="EMBL" id="CAFBLN010000015">
    <property type="protein sequence ID" value="CAB4866377.1"/>
    <property type="molecule type" value="Genomic_DNA"/>
</dbReference>
<dbReference type="InterPro" id="IPR032466">
    <property type="entry name" value="Metal_Hydrolase"/>
</dbReference>
<dbReference type="SUPFAM" id="SSF51338">
    <property type="entry name" value="Composite domain of metallo-dependent hydrolases"/>
    <property type="match status" value="1"/>
</dbReference>
<dbReference type="GO" id="GO:0016810">
    <property type="term" value="F:hydrolase activity, acting on carbon-nitrogen (but not peptide) bonds"/>
    <property type="evidence" value="ECO:0007669"/>
    <property type="project" value="InterPro"/>
</dbReference>
<dbReference type="InterPro" id="IPR011059">
    <property type="entry name" value="Metal-dep_hydrolase_composite"/>
</dbReference>
<dbReference type="Pfam" id="PF07969">
    <property type="entry name" value="Amidohydro_3"/>
    <property type="match status" value="1"/>
</dbReference>
<name>A0A6J7D6B9_9ZZZZ</name>
<dbReference type="SUPFAM" id="SSF51556">
    <property type="entry name" value="Metallo-dependent hydrolases"/>
    <property type="match status" value="1"/>
</dbReference>
<dbReference type="InterPro" id="IPR013108">
    <property type="entry name" value="Amidohydro_3"/>
</dbReference>
<feature type="domain" description="Amidohydrolase 3" evidence="1">
    <location>
        <begin position="9"/>
        <end position="330"/>
    </location>
</feature>
<protein>
    <submittedName>
        <fullName evidence="2">Unannotated protein</fullName>
    </submittedName>
</protein>
<organism evidence="2">
    <name type="scientific">freshwater metagenome</name>
    <dbReference type="NCBI Taxonomy" id="449393"/>
    <lineage>
        <taxon>unclassified sequences</taxon>
        <taxon>metagenomes</taxon>
        <taxon>ecological metagenomes</taxon>
    </lineage>
</organism>
<reference evidence="2" key="1">
    <citation type="submission" date="2020-05" db="EMBL/GenBank/DDBJ databases">
        <authorList>
            <person name="Chiriac C."/>
            <person name="Salcher M."/>
            <person name="Ghai R."/>
            <person name="Kavagutti S V."/>
        </authorList>
    </citation>
    <scope>NUCLEOTIDE SEQUENCE</scope>
</reference>
<accession>A0A6J7D6B9</accession>
<dbReference type="AlphaFoldDB" id="A0A6J7D6B9"/>
<sequence length="347" mass="38635">MNETRKRTGRTSVFQLAIEHTDVPDQFEWMRSFAELSGATVAFNFSQTRHAPDVWKDVVRELDRAMADGIPIVGQVAGRSIGVLECLEGSVHPFIRHRTWRELEHLSLAEKVHELKKPEVRKNLLDESRKSSTPNAELLMSGWERMYPVGVDNIDYEPDPTTDSLEALATASGRTPQELALDALLAFDGHGMLYVPLFNYSGGDLELVRELHQNPATRMGLSDAGAHCGAICDGGMPTFMLTHWTRDRQRGDLLPVEFIVHRQTQQTAQLYGMNDRGLIAPGMKADINIINYELLGFSKAEMAYDLPTGARRLVQRGSGYVMTMVSGVPIVENDEFTGALPGKLVRA</sequence>
<proteinExistence type="predicted"/>